<accession>A0A4Y2F2M0</accession>
<evidence type="ECO:0008006" key="3">
    <source>
        <dbReference type="Google" id="ProtNLM"/>
    </source>
</evidence>
<name>A0A4Y2F2M0_ARAVE</name>
<dbReference type="Pfam" id="PF05380">
    <property type="entry name" value="Peptidase_A17"/>
    <property type="match status" value="1"/>
</dbReference>
<dbReference type="PANTHER" id="PTHR47331">
    <property type="entry name" value="PHD-TYPE DOMAIN-CONTAINING PROTEIN"/>
    <property type="match status" value="1"/>
</dbReference>
<sequence length="125" mass="14403">MSVKEINQYLLEPATKHLLLKSVAKFYDQLGLFAPTIVVDKLLFQDTWLSGVQWDEMLPTNITKQWEKCISELSSLNDIGIPRWIELSPSSDYSLRLFCDSSERAFGAVLYIRFQESKTAKIQLL</sequence>
<dbReference type="AlphaFoldDB" id="A0A4Y2F2M0"/>
<gene>
    <name evidence="1" type="ORF">AVEN_90672_1</name>
</gene>
<dbReference type="InterPro" id="IPR008042">
    <property type="entry name" value="Retrotrans_Pao"/>
</dbReference>
<organism evidence="1 2">
    <name type="scientific">Araneus ventricosus</name>
    <name type="common">Orbweaver spider</name>
    <name type="synonym">Epeira ventricosa</name>
    <dbReference type="NCBI Taxonomy" id="182803"/>
    <lineage>
        <taxon>Eukaryota</taxon>
        <taxon>Metazoa</taxon>
        <taxon>Ecdysozoa</taxon>
        <taxon>Arthropoda</taxon>
        <taxon>Chelicerata</taxon>
        <taxon>Arachnida</taxon>
        <taxon>Araneae</taxon>
        <taxon>Araneomorphae</taxon>
        <taxon>Entelegynae</taxon>
        <taxon>Araneoidea</taxon>
        <taxon>Araneidae</taxon>
        <taxon>Araneus</taxon>
    </lineage>
</organism>
<keyword evidence="2" id="KW-1185">Reference proteome</keyword>
<dbReference type="OrthoDB" id="6429900at2759"/>
<evidence type="ECO:0000313" key="2">
    <source>
        <dbReference type="Proteomes" id="UP000499080"/>
    </source>
</evidence>
<evidence type="ECO:0000313" key="1">
    <source>
        <dbReference type="EMBL" id="GBM35351.1"/>
    </source>
</evidence>
<dbReference type="PANTHER" id="PTHR47331:SF1">
    <property type="entry name" value="GAG-LIKE PROTEIN"/>
    <property type="match status" value="1"/>
</dbReference>
<proteinExistence type="predicted"/>
<dbReference type="EMBL" id="BGPR01000783">
    <property type="protein sequence ID" value="GBM35351.1"/>
    <property type="molecule type" value="Genomic_DNA"/>
</dbReference>
<comment type="caution">
    <text evidence="1">The sequence shown here is derived from an EMBL/GenBank/DDBJ whole genome shotgun (WGS) entry which is preliminary data.</text>
</comment>
<reference evidence="1 2" key="1">
    <citation type="journal article" date="2019" name="Sci. Rep.">
        <title>Orb-weaving spider Araneus ventricosus genome elucidates the spidroin gene catalogue.</title>
        <authorList>
            <person name="Kono N."/>
            <person name="Nakamura H."/>
            <person name="Ohtoshi R."/>
            <person name="Moran D.A.P."/>
            <person name="Shinohara A."/>
            <person name="Yoshida Y."/>
            <person name="Fujiwara M."/>
            <person name="Mori M."/>
            <person name="Tomita M."/>
            <person name="Arakawa K."/>
        </authorList>
    </citation>
    <scope>NUCLEOTIDE SEQUENCE [LARGE SCALE GENOMIC DNA]</scope>
</reference>
<protein>
    <recommendedName>
        <fullName evidence="3">Reverse transcriptase/retrotransposon-derived protein RNase H-like domain-containing protein</fullName>
    </recommendedName>
</protein>
<dbReference type="Proteomes" id="UP000499080">
    <property type="component" value="Unassembled WGS sequence"/>
</dbReference>